<evidence type="ECO:0000256" key="1">
    <source>
        <dbReference type="ARBA" id="ARBA00001993"/>
    </source>
</evidence>
<dbReference type="Proteomes" id="UP000012960">
    <property type="component" value="Unplaced"/>
</dbReference>
<dbReference type="Gene3D" id="2.30.30.50">
    <property type="match status" value="1"/>
</dbReference>
<dbReference type="SUPFAM" id="SSF50090">
    <property type="entry name" value="Electron transport accessory proteins"/>
    <property type="match status" value="1"/>
</dbReference>
<sequence length="103" mass="11760">MVNLRCLPLSLGSWFERKRHRRPHQRERGATEVAKPPPPNGPQRGAEDPKTRYPVVVRFNKVNHAAVSTKKYALDEILENSLWIGELKDCALQACQSKMDDNP</sequence>
<keyword evidence="6" id="KW-0472">Membrane</keyword>
<evidence type="ECO:0000256" key="5">
    <source>
        <dbReference type="ARBA" id="ARBA00022836"/>
    </source>
</evidence>
<comment type="subcellular location">
    <subcellularLocation>
        <location evidence="2">Plastid</location>
        <location evidence="2">Chloroplast thylakoid membrane</location>
        <topology evidence="2">Peripheral membrane protein</topology>
    </subcellularLocation>
</comment>
<keyword evidence="4" id="KW-0602">Photosynthesis</keyword>
<keyword evidence="10" id="KW-1185">Reference proteome</keyword>
<dbReference type="Gramene" id="Ma04_t23180.1">
    <property type="protein sequence ID" value="Ma04_p23180.1"/>
    <property type="gene ID" value="Ma04_g23180"/>
</dbReference>
<accession>A0A804ISX5</accession>
<dbReference type="PANTHER" id="PTHR34549:SF2">
    <property type="entry name" value="PHOTOSYSTEM I SUBUNIT IV"/>
    <property type="match status" value="1"/>
</dbReference>
<dbReference type="EnsemblPlants" id="Ma04_t23180.1">
    <property type="protein sequence ID" value="Ma04_p23180.1"/>
    <property type="gene ID" value="Ma04_g23180"/>
</dbReference>
<reference evidence="9" key="2">
    <citation type="submission" date="2021-05" db="UniProtKB">
        <authorList>
            <consortium name="EnsemblPlants"/>
        </authorList>
    </citation>
    <scope>IDENTIFICATION</scope>
    <source>
        <strain evidence="9">subsp. malaccensis</strain>
    </source>
</reference>
<dbReference type="AlphaFoldDB" id="A0A804ISX5"/>
<evidence type="ECO:0000313" key="8">
    <source>
        <dbReference type="EMBL" id="CAG1843129.1"/>
    </source>
</evidence>
<evidence type="ECO:0000313" key="10">
    <source>
        <dbReference type="Proteomes" id="UP000012960"/>
    </source>
</evidence>
<protein>
    <submittedName>
        <fullName evidence="8">(wild Malaysian banana) hypothetical protein</fullName>
    </submittedName>
</protein>
<reference evidence="8" key="1">
    <citation type="submission" date="2021-03" db="EMBL/GenBank/DDBJ databases">
        <authorList>
            <consortium name="Genoscope - CEA"/>
            <person name="William W."/>
        </authorList>
    </citation>
    <scope>NUCLEOTIDE SEQUENCE</scope>
    <source>
        <strain evidence="8">Doubled-haploid Pahang</strain>
    </source>
</reference>
<evidence type="ECO:0000256" key="7">
    <source>
        <dbReference type="SAM" id="MobiDB-lite"/>
    </source>
</evidence>
<name>A0A804ISX5_MUSAM</name>
<dbReference type="InterPro" id="IPR008990">
    <property type="entry name" value="Elect_transpt_acc-like_dom_sf"/>
</dbReference>
<evidence type="ECO:0000256" key="4">
    <source>
        <dbReference type="ARBA" id="ARBA00022531"/>
    </source>
</evidence>
<dbReference type="InterPro" id="IPR003375">
    <property type="entry name" value="PSI_PsaE"/>
</dbReference>
<dbReference type="Pfam" id="PF02427">
    <property type="entry name" value="PSI_PsaE"/>
    <property type="match status" value="1"/>
</dbReference>
<dbReference type="GO" id="GO:0009538">
    <property type="term" value="C:photosystem I reaction center"/>
    <property type="evidence" value="ECO:0007669"/>
    <property type="project" value="InterPro"/>
</dbReference>
<feature type="region of interest" description="Disordered" evidence="7">
    <location>
        <begin position="17"/>
        <end position="52"/>
    </location>
</feature>
<dbReference type="GO" id="GO:0015979">
    <property type="term" value="P:photosynthesis"/>
    <property type="evidence" value="ECO:0007669"/>
    <property type="project" value="UniProtKB-KW"/>
</dbReference>
<organism evidence="9 10">
    <name type="scientific">Musa acuminata subsp. malaccensis</name>
    <name type="common">Wild banana</name>
    <name type="synonym">Musa malaccensis</name>
    <dbReference type="NCBI Taxonomy" id="214687"/>
    <lineage>
        <taxon>Eukaryota</taxon>
        <taxon>Viridiplantae</taxon>
        <taxon>Streptophyta</taxon>
        <taxon>Embryophyta</taxon>
        <taxon>Tracheophyta</taxon>
        <taxon>Spermatophyta</taxon>
        <taxon>Magnoliopsida</taxon>
        <taxon>Liliopsida</taxon>
        <taxon>Zingiberales</taxon>
        <taxon>Musaceae</taxon>
        <taxon>Musa</taxon>
    </lineage>
</organism>
<comment type="similarity">
    <text evidence="3">Belongs to the PsaE family.</text>
</comment>
<dbReference type="EMBL" id="HG996469">
    <property type="protein sequence ID" value="CAG1843129.1"/>
    <property type="molecule type" value="Genomic_DNA"/>
</dbReference>
<keyword evidence="5" id="KW-0603">Photosystem I</keyword>
<evidence type="ECO:0000256" key="6">
    <source>
        <dbReference type="ARBA" id="ARBA00023136"/>
    </source>
</evidence>
<evidence type="ECO:0000313" key="9">
    <source>
        <dbReference type="EnsemblPlants" id="Ma04_p23180.1"/>
    </source>
</evidence>
<evidence type="ECO:0000256" key="2">
    <source>
        <dbReference type="ARBA" id="ARBA00004525"/>
    </source>
</evidence>
<proteinExistence type="inferred from homology"/>
<dbReference type="PANTHER" id="PTHR34549">
    <property type="entry name" value="PHOTOSYSTEM I REACTION CENTER SUBUNIT IV A, CHLOROPLASTIC-RELATED"/>
    <property type="match status" value="1"/>
</dbReference>
<dbReference type="InParanoid" id="A0A804ISX5"/>
<evidence type="ECO:0000256" key="3">
    <source>
        <dbReference type="ARBA" id="ARBA00007501"/>
    </source>
</evidence>
<gene>
    <name evidence="8" type="ORF">GSMUA_129240.1</name>
</gene>
<dbReference type="GO" id="GO:0009535">
    <property type="term" value="C:chloroplast thylakoid membrane"/>
    <property type="evidence" value="ECO:0007669"/>
    <property type="project" value="UniProtKB-SubCell"/>
</dbReference>
<comment type="function">
    <text evidence="1">Stabilizes the interaction between PsaC and the PSI core, assists the docking of the ferredoxin to PSI and interacts with ferredoxin-NADP oxidoreductase.</text>
</comment>